<sequence>MDRITLVQATLVVIIVFLAQPLLQHLETTPPHCPAPSPSPGSTTPPPRPSSGSDPVIYLDIGFQTISQLETYTHLLNSSAWRLVTGSPPANASGTGLGPFRTDEDTASPLPWWLKRRRQSSYLPEHWFTATADLLSGLESLITPALAPSLLATMTTSCGGFFIRAFSDMPDVLWDWECIRDKVLPLSNPDEESSSSHNHHPDNNNNNNNRERESSTGTDTLHRATSLALALLEVARAADTAYTQIYFVEGFTVDLAEELIRSGFAIGKIFADYADMLERGGGEDEEGGRRIEAPGYTAGSREWKPRKMTTGSGAKQVAYWAQWYWPTPVRSTMVERAMGAAGRALKETGEAQGRMEARLGDFLLGFRAAVAHDDGRGAWERVMGGRLWKGSRRREMDALVRRVEGLLEKTRGYALAAEQMGPVLDGLLRVHRRGMAVQFRESERLGEVVRGMMRGGGEGRRVVLAYREAMWPRGTGRNVSAATRRLVDVAQRAWVVHGGWLP</sequence>
<evidence type="ECO:0000256" key="2">
    <source>
        <dbReference type="SAM" id="SignalP"/>
    </source>
</evidence>
<name>A0A1J7J325_9PEZI</name>
<protein>
    <submittedName>
        <fullName evidence="3">Uncharacterized protein</fullName>
    </submittedName>
</protein>
<organism evidence="3 4">
    <name type="scientific">Coniochaeta ligniaria NRRL 30616</name>
    <dbReference type="NCBI Taxonomy" id="1408157"/>
    <lineage>
        <taxon>Eukaryota</taxon>
        <taxon>Fungi</taxon>
        <taxon>Dikarya</taxon>
        <taxon>Ascomycota</taxon>
        <taxon>Pezizomycotina</taxon>
        <taxon>Sordariomycetes</taxon>
        <taxon>Sordariomycetidae</taxon>
        <taxon>Coniochaetales</taxon>
        <taxon>Coniochaetaceae</taxon>
        <taxon>Coniochaeta</taxon>
    </lineage>
</organism>
<keyword evidence="4" id="KW-1185">Reference proteome</keyword>
<feature type="signal peptide" evidence="2">
    <location>
        <begin position="1"/>
        <end position="24"/>
    </location>
</feature>
<feature type="region of interest" description="Disordered" evidence="1">
    <location>
        <begin position="187"/>
        <end position="219"/>
    </location>
</feature>
<accession>A0A1J7J325</accession>
<feature type="chain" id="PRO_5009644964" evidence="2">
    <location>
        <begin position="25"/>
        <end position="502"/>
    </location>
</feature>
<reference evidence="3 4" key="1">
    <citation type="submission" date="2016-10" db="EMBL/GenBank/DDBJ databases">
        <title>Draft genome sequence of Coniochaeta ligniaria NRRL30616, a lignocellulolytic fungus for bioabatement of inhibitors in plant biomass hydrolysates.</title>
        <authorList>
            <consortium name="DOE Joint Genome Institute"/>
            <person name="Jimenez D.J."/>
            <person name="Hector R.E."/>
            <person name="Riley R."/>
            <person name="Sun H."/>
            <person name="Grigoriev I.V."/>
            <person name="Van Elsas J.D."/>
            <person name="Nichols N.N."/>
        </authorList>
    </citation>
    <scope>NUCLEOTIDE SEQUENCE [LARGE SCALE GENOMIC DNA]</scope>
    <source>
        <strain evidence="3 4">NRRL 30616</strain>
    </source>
</reference>
<dbReference type="Proteomes" id="UP000182658">
    <property type="component" value="Unassembled WGS sequence"/>
</dbReference>
<feature type="compositionally biased region" description="Pro residues" evidence="1">
    <location>
        <begin position="31"/>
        <end position="49"/>
    </location>
</feature>
<evidence type="ECO:0000313" key="4">
    <source>
        <dbReference type="Proteomes" id="UP000182658"/>
    </source>
</evidence>
<gene>
    <name evidence="3" type="ORF">CONLIGDRAFT_648993</name>
</gene>
<feature type="region of interest" description="Disordered" evidence="1">
    <location>
        <begin position="29"/>
        <end position="51"/>
    </location>
</feature>
<proteinExistence type="predicted"/>
<dbReference type="EMBL" id="KV875104">
    <property type="protein sequence ID" value="OIW24216.1"/>
    <property type="molecule type" value="Genomic_DNA"/>
</dbReference>
<dbReference type="AlphaFoldDB" id="A0A1J7J325"/>
<dbReference type="InParanoid" id="A0A1J7J325"/>
<evidence type="ECO:0000256" key="1">
    <source>
        <dbReference type="SAM" id="MobiDB-lite"/>
    </source>
</evidence>
<keyword evidence="2" id="KW-0732">Signal</keyword>
<evidence type="ECO:0000313" key="3">
    <source>
        <dbReference type="EMBL" id="OIW24216.1"/>
    </source>
</evidence>